<dbReference type="VEuPathDB" id="AmoebaDB:KM1_144370"/>
<protein>
    <submittedName>
        <fullName evidence="1">Uncharacterized protein</fullName>
    </submittedName>
</protein>
<organism evidence="1 2">
    <name type="scientific">Entamoeba histolytica</name>
    <dbReference type="NCBI Taxonomy" id="5759"/>
    <lineage>
        <taxon>Eukaryota</taxon>
        <taxon>Amoebozoa</taxon>
        <taxon>Evosea</taxon>
        <taxon>Archamoebae</taxon>
        <taxon>Mastigamoebida</taxon>
        <taxon>Entamoebidae</taxon>
        <taxon>Entamoeba</taxon>
    </lineage>
</organism>
<dbReference type="SUPFAM" id="SSF53474">
    <property type="entry name" value="alpha/beta-Hydrolases"/>
    <property type="match status" value="1"/>
</dbReference>
<dbReference type="VEuPathDB" id="AmoebaDB:EHI8A_081040"/>
<dbReference type="VEuPathDB" id="AmoebaDB:EHI_125730"/>
<sequence>MFSKTSHLLMTNNDYGYLPKETKRLGYYNTPYVIVQPHGEFNNDSAIIYCHSIKETFEQSIESIRLIAEITKIQVLCFEYCGFYEGSTYSKEVLLCSLLDLYQYILRTIKTSQIYLIGNCEGCFPVMLLVESCRKQKLSISGVVLMNPCELQTSKFHSTKYDGCVLSSNIIQIRGKAKKLAKKFRHCKEIFFNTNELNLLEEETDKVLKSIVDIISIEIPDMGKKMNEEELILEKPSIYKDPFELINEVVCDDELSTILLNNGYFSLDIITLMGDDDINSLQINDKQKTHLKNIITSLQQTNSDGNLAPSSSLSSSICCTPSLLPSSILRSESHSNLPFITTPVKHKRKILKRNISPLFSLKLQDNINNNLQPPFIASSSTPNSPHFNLQVKPDLLRSESCQRMSSSNQLVGKNDEYIELIIQNNEDEFSSHYRRKRGELHHFSNNGTDEILTSTML</sequence>
<dbReference type="VEuPathDB" id="AmoebaDB:EHI7A_079580"/>
<name>A0A5K1UET2_ENTHI</name>
<proteinExistence type="predicted"/>
<comment type="caution">
    <text evidence="1">The sequence shown here is derived from an EMBL/GenBank/DDBJ whole genome shotgun (WGS) entry which is preliminary data.</text>
</comment>
<dbReference type="InterPro" id="IPR029058">
    <property type="entry name" value="AB_hydrolase_fold"/>
</dbReference>
<reference evidence="1 2" key="1">
    <citation type="submission" date="2016-05" db="EMBL/GenBank/DDBJ databases">
        <title>First whole genome sequencing of Entamoeba histolytica HM1:IMSS-clone-6.</title>
        <authorList>
            <person name="Mukherjee Avik.K."/>
            <person name="Izumyama S."/>
            <person name="Nakada-Tsukui K."/>
            <person name="Nozaki T."/>
        </authorList>
    </citation>
    <scope>NUCLEOTIDE SEQUENCE [LARGE SCALE GENOMIC DNA]</scope>
    <source>
        <strain evidence="1 2">HM1:IMSS clone 6</strain>
    </source>
</reference>
<dbReference type="OMA" id="CDYELST"/>
<evidence type="ECO:0000313" key="2">
    <source>
        <dbReference type="Proteomes" id="UP000078387"/>
    </source>
</evidence>
<dbReference type="Proteomes" id="UP000078387">
    <property type="component" value="Unassembled WGS sequence"/>
</dbReference>
<accession>A0A5K1UET2</accession>
<dbReference type="EMBL" id="BDEQ01000001">
    <property type="protein sequence ID" value="GAT92817.1"/>
    <property type="molecule type" value="Genomic_DNA"/>
</dbReference>
<evidence type="ECO:0000313" key="1">
    <source>
        <dbReference type="EMBL" id="GAT92817.1"/>
    </source>
</evidence>
<dbReference type="VEuPathDB" id="AmoebaDB:EHI5A_047110"/>
<gene>
    <name evidence="1" type="ORF">CL6EHI_125730</name>
</gene>
<dbReference type="AlphaFoldDB" id="A0A5K1UET2"/>